<keyword evidence="5" id="KW-0614">Plasmid</keyword>
<protein>
    <submittedName>
        <fullName evidence="9">DNA adenine methylase</fullName>
    </submittedName>
</protein>
<evidence type="ECO:0000313" key="7">
    <source>
        <dbReference type="EMBL" id="QBK66397.1"/>
    </source>
</evidence>
<dbReference type="EMBL" id="CP036784">
    <property type="protein sequence ID" value="QBK64015.1"/>
    <property type="molecule type" value="Genomic_DNA"/>
</dbReference>
<dbReference type="Pfam" id="PF02086">
    <property type="entry name" value="MethyltransfD12"/>
    <property type="match status" value="1"/>
</dbReference>
<gene>
    <name evidence="9" type="ORF">CNO13_07285</name>
    <name evidence="10" type="ORF">EZU67_006350</name>
    <name evidence="4" type="ORF">EZU67_06350</name>
    <name evidence="5" type="ORF">EZU68_06475</name>
    <name evidence="6" type="ORF">EZU69_05475</name>
    <name evidence="7" type="ORF">EZU70_05550</name>
    <name evidence="8" type="ORF">EZU71_06420</name>
</gene>
<reference evidence="5" key="1">
    <citation type="submission" date="2019-03" db="EMBL/GenBank/DDBJ databases">
        <title>Whole genome sequencing of Borrelia miyamotoi strains isolated at the Russian territory.</title>
        <authorList>
            <person name="Kuleshov K.V."/>
            <person name="Platonov A.E."/>
            <person name="Goptar I.A."/>
            <person name="Shipulin G.A."/>
            <person name="Markelov M.L."/>
            <person name="Koetsveld J."/>
            <person name="Kolyasnikova N.M."/>
            <person name="Sarksyan D.S."/>
            <person name="Toporkova M.G."/>
            <person name="Hovius J.W."/>
        </authorList>
    </citation>
    <scope>NUCLEOTIDE SEQUENCE</scope>
    <source>
        <strain evidence="9 11">Yekat-1</strain>
        <strain evidence="8">Yekat-18</strain>
        <strain evidence="7">Yekat-19</strain>
        <strain evidence="6">Yekat-21</strain>
        <strain evidence="5">Yekat-31</strain>
        <strain evidence="4">Yekat-76</strain>
        <plasmid evidence="9 11">pYekat-1-lp64</plasmid>
        <plasmid evidence="5">unnamed</plasmid>
    </source>
</reference>
<reference evidence="10" key="2">
    <citation type="submission" date="2022-12" db="EMBL/GenBank/DDBJ databases">
        <title>B. miyamotoi WGS.</title>
        <authorList>
            <person name="Kuleshov K.V."/>
            <person name="Hoornstra D."/>
            <person name="Hovius J.W."/>
            <person name="Platonov A.E."/>
            <person name="Telford S.R. III."/>
        </authorList>
    </citation>
    <scope>NUCLEOTIDE SEQUENCE</scope>
    <source>
        <strain evidence="10">Yekat-76</strain>
        <plasmid evidence="10">pYekat-76-lp64</plasmid>
    </source>
</reference>
<evidence type="ECO:0000313" key="12">
    <source>
        <dbReference type="Proteomes" id="UP000291995"/>
    </source>
</evidence>
<dbReference type="Proteomes" id="UP000230633">
    <property type="component" value="Plasmid pYekat-1-lp64"/>
</dbReference>
<dbReference type="InterPro" id="IPR029063">
    <property type="entry name" value="SAM-dependent_MTases_sf"/>
</dbReference>
<sequence length="85" mass="10148">MKLLRREGNKYRYRERIINLFPKHTSYIEGFFGTDSIFFAKPLARYNILNDNSKFTLILKRIIMCNLKCLVMTLISLTNNLLEKE</sequence>
<dbReference type="RefSeq" id="WP_025444202.1">
    <property type="nucleotide sequence ID" value="NZ_CP024210.2"/>
</dbReference>
<proteinExistence type="predicted"/>
<accession>A0A481YG02</accession>
<evidence type="ECO:0000256" key="1">
    <source>
        <dbReference type="ARBA" id="ARBA00022603"/>
    </source>
</evidence>
<dbReference type="EMBL" id="CP037071">
    <property type="protein sequence ID" value="QBK66397.1"/>
    <property type="molecule type" value="Genomic_DNA"/>
</dbReference>
<evidence type="ECO:0000313" key="6">
    <source>
        <dbReference type="EMBL" id="QBK65124.1"/>
    </source>
</evidence>
<dbReference type="EMBL" id="CP117140">
    <property type="protein sequence ID" value="WEG86160.1"/>
    <property type="molecule type" value="Genomic_DNA"/>
</dbReference>
<dbReference type="Gene3D" id="3.40.50.150">
    <property type="entry name" value="Vaccinia Virus protein VP39"/>
    <property type="match status" value="1"/>
</dbReference>
<dbReference type="GO" id="GO:0032259">
    <property type="term" value="P:methylation"/>
    <property type="evidence" value="ECO:0007669"/>
    <property type="project" value="UniProtKB-KW"/>
</dbReference>
<dbReference type="GO" id="GO:0009307">
    <property type="term" value="P:DNA restriction-modification system"/>
    <property type="evidence" value="ECO:0007669"/>
    <property type="project" value="InterPro"/>
</dbReference>
<dbReference type="GO" id="GO:0009007">
    <property type="term" value="F:site-specific DNA-methyltransferase (adenine-specific) activity"/>
    <property type="evidence" value="ECO:0007669"/>
    <property type="project" value="UniProtKB-EC"/>
</dbReference>
<evidence type="ECO:0000256" key="3">
    <source>
        <dbReference type="ARBA" id="ARBA00022691"/>
    </source>
</evidence>
<keyword evidence="2" id="KW-0808">Transferase</keyword>
<dbReference type="EMBL" id="CP024348">
    <property type="protein sequence ID" value="WDE71782.1"/>
    <property type="molecule type" value="Genomic_DNA"/>
</dbReference>
<name>A0A481YG02_9SPIR</name>
<dbReference type="Proteomes" id="UP000291995">
    <property type="component" value="Plasmid pYekat-76-lp64"/>
</dbReference>
<evidence type="ECO:0000313" key="9">
    <source>
        <dbReference type="EMBL" id="WDE71782.1"/>
    </source>
</evidence>
<keyword evidence="11" id="KW-1185">Reference proteome</keyword>
<evidence type="ECO:0000256" key="2">
    <source>
        <dbReference type="ARBA" id="ARBA00022679"/>
    </source>
</evidence>
<dbReference type="EMBL" id="CP036610">
    <property type="protein sequence ID" value="QBK62750.1"/>
    <property type="molecule type" value="Genomic_DNA"/>
</dbReference>
<dbReference type="EMBL" id="CP036928">
    <property type="protein sequence ID" value="QBK65124.1"/>
    <property type="molecule type" value="Genomic_DNA"/>
</dbReference>
<dbReference type="InterPro" id="IPR012327">
    <property type="entry name" value="MeTrfase_D12"/>
</dbReference>
<evidence type="ECO:0000313" key="10">
    <source>
        <dbReference type="EMBL" id="WEG86160.1"/>
    </source>
</evidence>
<geneLocation type="plasmid" evidence="5">
    <name>unnamed</name>
</geneLocation>
<evidence type="ECO:0000313" key="8">
    <source>
        <dbReference type="EMBL" id="QBL99470.1"/>
    </source>
</evidence>
<geneLocation type="plasmid" evidence="10 12">
    <name>pYekat-76-lp64</name>
</geneLocation>
<dbReference type="SUPFAM" id="SSF53335">
    <property type="entry name" value="S-adenosyl-L-methionine-dependent methyltransferases"/>
    <property type="match status" value="1"/>
</dbReference>
<evidence type="ECO:0000313" key="4">
    <source>
        <dbReference type="EMBL" id="QBK62750.1"/>
    </source>
</evidence>
<organism evidence="5">
    <name type="scientific">Borrelia miyamotoi</name>
    <dbReference type="NCBI Taxonomy" id="47466"/>
    <lineage>
        <taxon>Bacteria</taxon>
        <taxon>Pseudomonadati</taxon>
        <taxon>Spirochaetota</taxon>
        <taxon>Spirochaetia</taxon>
        <taxon>Spirochaetales</taxon>
        <taxon>Borreliaceae</taxon>
        <taxon>Borrelia</taxon>
    </lineage>
</organism>
<evidence type="ECO:0000313" key="11">
    <source>
        <dbReference type="Proteomes" id="UP000230633"/>
    </source>
</evidence>
<evidence type="ECO:0000313" key="5">
    <source>
        <dbReference type="EMBL" id="QBK64015.1"/>
    </source>
</evidence>
<dbReference type="AlphaFoldDB" id="A0A481YG02"/>
<keyword evidence="3" id="KW-0949">S-adenosyl-L-methionine</keyword>
<dbReference type="EMBL" id="CP037525">
    <property type="protein sequence ID" value="QBL99470.1"/>
    <property type="molecule type" value="Genomic_DNA"/>
</dbReference>
<geneLocation type="plasmid" evidence="9 11">
    <name>pYekat-1-lp64</name>
</geneLocation>
<keyword evidence="1 9" id="KW-0489">Methyltransferase</keyword>